<dbReference type="STRING" id="45351.A7T0P5"/>
<evidence type="ECO:0000313" key="4">
    <source>
        <dbReference type="Proteomes" id="UP000001593"/>
    </source>
</evidence>
<gene>
    <name evidence="3" type="ORF">NEMVEDRAFT_v1g248382</name>
</gene>
<sequence length="134" mass="15356">MEQDGEWEEEQLVLIELSGILNYDVLYNAETQHCRLMGIDTIEPVLQIGPYTFVGHYEDVIGTNVFFEEKEQDGSKTYSYKGCSAKTLKMNRAFLKKKEKEEKTPKEGLLHEGEDKQMDVEITEITQAVQTGDT</sequence>
<dbReference type="InterPro" id="IPR042771">
    <property type="entry name" value="GTF3C6-like"/>
</dbReference>
<evidence type="ECO:0000259" key="2">
    <source>
        <dbReference type="Pfam" id="PF10419"/>
    </source>
</evidence>
<accession>A7T0P5</accession>
<keyword evidence="4" id="KW-1185">Reference proteome</keyword>
<dbReference type="FunFam" id="2.60.40.4370:FF:000003">
    <property type="entry name" value="General transcription factor 3C polypeptide, putative"/>
    <property type="match status" value="1"/>
</dbReference>
<dbReference type="Proteomes" id="UP000001593">
    <property type="component" value="Unassembled WGS sequence"/>
</dbReference>
<proteinExistence type="predicted"/>
<dbReference type="AlphaFoldDB" id="A7T0P5"/>
<evidence type="ECO:0000256" key="1">
    <source>
        <dbReference type="SAM" id="MobiDB-lite"/>
    </source>
</evidence>
<dbReference type="InParanoid" id="A7T0P5"/>
<feature type="domain" description="Transcription factor TFIIIC triple barrel" evidence="2">
    <location>
        <begin position="8"/>
        <end position="96"/>
    </location>
</feature>
<dbReference type="InterPro" id="IPR019481">
    <property type="entry name" value="TFIIIC_triple_barrel"/>
</dbReference>
<dbReference type="GO" id="GO:0000127">
    <property type="term" value="C:transcription factor TFIIIC complex"/>
    <property type="evidence" value="ECO:0000318"/>
    <property type="project" value="GO_Central"/>
</dbReference>
<dbReference type="Gene3D" id="2.60.40.4370">
    <property type="match status" value="1"/>
</dbReference>
<dbReference type="PANTHER" id="PTHR21860">
    <property type="entry name" value="TRANSCRIPTION INITIATION FACTOR IIIC TFIIIC , POLYPEPTIDE 6-RELATED"/>
    <property type="match status" value="1"/>
</dbReference>
<dbReference type="PhylomeDB" id="A7T0P5"/>
<dbReference type="EMBL" id="DS470042">
    <property type="protein sequence ID" value="EDO30465.1"/>
    <property type="molecule type" value="Genomic_DNA"/>
</dbReference>
<reference evidence="3 4" key="1">
    <citation type="journal article" date="2007" name="Science">
        <title>Sea anemone genome reveals ancestral eumetazoan gene repertoire and genomic organization.</title>
        <authorList>
            <person name="Putnam N.H."/>
            <person name="Srivastava M."/>
            <person name="Hellsten U."/>
            <person name="Dirks B."/>
            <person name="Chapman J."/>
            <person name="Salamov A."/>
            <person name="Terry A."/>
            <person name="Shapiro H."/>
            <person name="Lindquist E."/>
            <person name="Kapitonov V.V."/>
            <person name="Jurka J."/>
            <person name="Genikhovich G."/>
            <person name="Grigoriev I.V."/>
            <person name="Lucas S.M."/>
            <person name="Steele R.E."/>
            <person name="Finnerty J.R."/>
            <person name="Technau U."/>
            <person name="Martindale M.Q."/>
            <person name="Rokhsar D.S."/>
        </authorList>
    </citation>
    <scope>NUCLEOTIDE SEQUENCE [LARGE SCALE GENOMIC DNA]</scope>
    <source>
        <strain evidence="4">CH2 X CH6</strain>
    </source>
</reference>
<name>A7T0P5_NEMVE</name>
<dbReference type="eggNOG" id="ENOG502RYMW">
    <property type="taxonomic scope" value="Eukaryota"/>
</dbReference>
<organism evidence="3 4">
    <name type="scientific">Nematostella vectensis</name>
    <name type="common">Starlet sea anemone</name>
    <dbReference type="NCBI Taxonomy" id="45351"/>
    <lineage>
        <taxon>Eukaryota</taxon>
        <taxon>Metazoa</taxon>
        <taxon>Cnidaria</taxon>
        <taxon>Anthozoa</taxon>
        <taxon>Hexacorallia</taxon>
        <taxon>Actiniaria</taxon>
        <taxon>Edwardsiidae</taxon>
        <taxon>Nematostella</taxon>
    </lineage>
</organism>
<evidence type="ECO:0000313" key="3">
    <source>
        <dbReference type="EMBL" id="EDO30465.1"/>
    </source>
</evidence>
<dbReference type="PANTHER" id="PTHR21860:SF2">
    <property type="entry name" value="GENERAL TRANSCRIPTION FACTOR 3C POLYPEPTIDE 6"/>
    <property type="match status" value="1"/>
</dbReference>
<dbReference type="HOGENOM" id="CLU_142455_0_0_1"/>
<protein>
    <recommendedName>
        <fullName evidence="2">Transcription factor TFIIIC triple barrel domain-containing protein</fullName>
    </recommendedName>
</protein>
<dbReference type="GO" id="GO:0006383">
    <property type="term" value="P:transcription by RNA polymerase III"/>
    <property type="evidence" value="ECO:0000318"/>
    <property type="project" value="GO_Central"/>
</dbReference>
<dbReference type="OMA" id="KCRTTCK"/>
<dbReference type="Pfam" id="PF10419">
    <property type="entry name" value="TFIIIC_sub6"/>
    <property type="match status" value="1"/>
</dbReference>
<feature type="region of interest" description="Disordered" evidence="1">
    <location>
        <begin position="97"/>
        <end position="117"/>
    </location>
</feature>